<dbReference type="Gene3D" id="3.30.565.10">
    <property type="entry name" value="Histidine kinase-like ATPase, C-terminal domain"/>
    <property type="match status" value="1"/>
</dbReference>
<evidence type="ECO:0000313" key="8">
    <source>
        <dbReference type="Proteomes" id="UP000618926"/>
    </source>
</evidence>
<dbReference type="SUPFAM" id="SSF54211">
    <property type="entry name" value="Ribosomal protein S5 domain 2-like"/>
    <property type="match status" value="1"/>
</dbReference>
<keyword evidence="4 5" id="KW-0143">Chaperone</keyword>
<keyword evidence="5" id="KW-0963">Cytoplasm</keyword>
<comment type="subcellular location">
    <subcellularLocation>
        <location evidence="5">Cytoplasm</location>
    </subcellularLocation>
</comment>
<feature type="region of interest" description="C" evidence="5">
    <location>
        <begin position="567"/>
        <end position="650"/>
    </location>
</feature>
<evidence type="ECO:0000256" key="3">
    <source>
        <dbReference type="ARBA" id="ARBA00022840"/>
    </source>
</evidence>
<keyword evidence="3 5" id="KW-0067">ATP-binding</keyword>
<evidence type="ECO:0000256" key="2">
    <source>
        <dbReference type="ARBA" id="ARBA00022741"/>
    </source>
</evidence>
<dbReference type="InterPro" id="IPR020568">
    <property type="entry name" value="Ribosomal_Su5_D2-typ_SF"/>
</dbReference>
<gene>
    <name evidence="5 7" type="primary">htpG</name>
    <name evidence="7" type="ORF">IIE05_07665</name>
</gene>
<dbReference type="SUPFAM" id="SSF55874">
    <property type="entry name" value="ATPase domain of HSP90 chaperone/DNA topoisomerase II/histidine kinase"/>
    <property type="match status" value="1"/>
</dbReference>
<dbReference type="SMART" id="SM00387">
    <property type="entry name" value="HATPase_c"/>
    <property type="match status" value="1"/>
</dbReference>
<dbReference type="InterPro" id="IPR037196">
    <property type="entry name" value="HSP90_C"/>
</dbReference>
<dbReference type="CDD" id="cd16927">
    <property type="entry name" value="HATPase_Hsp90-like"/>
    <property type="match status" value="1"/>
</dbReference>
<dbReference type="SUPFAM" id="SSF110942">
    <property type="entry name" value="HSP90 C-terminal domain"/>
    <property type="match status" value="1"/>
</dbReference>
<dbReference type="PANTHER" id="PTHR11528">
    <property type="entry name" value="HEAT SHOCK PROTEIN 90 FAMILY MEMBER"/>
    <property type="match status" value="1"/>
</dbReference>
<dbReference type="InterPro" id="IPR003594">
    <property type="entry name" value="HATPase_dom"/>
</dbReference>
<dbReference type="Proteomes" id="UP000618926">
    <property type="component" value="Unassembled WGS sequence"/>
</dbReference>
<dbReference type="PROSITE" id="PS00298">
    <property type="entry name" value="HSP90"/>
    <property type="match status" value="1"/>
</dbReference>
<keyword evidence="2 5" id="KW-0547">Nucleotide-binding</keyword>
<keyword evidence="8" id="KW-1185">Reference proteome</keyword>
<dbReference type="InterPro" id="IPR019805">
    <property type="entry name" value="Heat_shock_protein_90_CS"/>
</dbReference>
<dbReference type="Gene3D" id="3.30.230.80">
    <property type="match status" value="1"/>
</dbReference>
<feature type="domain" description="Histidine kinase/HSP90-like ATPase" evidence="6">
    <location>
        <begin position="26"/>
        <end position="184"/>
    </location>
</feature>
<dbReference type="Gene3D" id="1.20.120.790">
    <property type="entry name" value="Heat shock protein 90, C-terminal domain"/>
    <property type="match status" value="1"/>
</dbReference>
<comment type="caution">
    <text evidence="7">The sequence shown here is derived from an EMBL/GenBank/DDBJ whole genome shotgun (WGS) entry which is preliminary data.</text>
</comment>
<dbReference type="Gene3D" id="3.40.50.11260">
    <property type="match status" value="1"/>
</dbReference>
<evidence type="ECO:0000256" key="4">
    <source>
        <dbReference type="ARBA" id="ARBA00023186"/>
    </source>
</evidence>
<organism evidence="7 8">
    <name type="scientific">Geobacter anodireducens</name>
    <dbReference type="NCBI Taxonomy" id="1340425"/>
    <lineage>
        <taxon>Bacteria</taxon>
        <taxon>Pseudomonadati</taxon>
        <taxon>Thermodesulfobacteriota</taxon>
        <taxon>Desulfuromonadia</taxon>
        <taxon>Geobacterales</taxon>
        <taxon>Geobacteraceae</taxon>
        <taxon>Geobacter</taxon>
    </lineage>
</organism>
<dbReference type="InterPro" id="IPR020575">
    <property type="entry name" value="Hsp90_N"/>
</dbReference>
<comment type="caution">
    <text evidence="5">Lacks conserved residue(s) required for the propagation of feature annotation.</text>
</comment>
<name>A0ABR9NUC0_9BACT</name>
<evidence type="ECO:0000256" key="1">
    <source>
        <dbReference type="ARBA" id="ARBA00008239"/>
    </source>
</evidence>
<dbReference type="Pfam" id="PF00183">
    <property type="entry name" value="HSP90"/>
    <property type="match status" value="1"/>
</dbReference>
<accession>A0ABR9NUC0</accession>
<dbReference type="InterPro" id="IPR001404">
    <property type="entry name" value="Hsp90_fam"/>
</dbReference>
<dbReference type="Pfam" id="PF13589">
    <property type="entry name" value="HATPase_c_3"/>
    <property type="match status" value="1"/>
</dbReference>
<evidence type="ECO:0000256" key="5">
    <source>
        <dbReference type="HAMAP-Rule" id="MF_00505"/>
    </source>
</evidence>
<feature type="region of interest" description="A; substrate-binding" evidence="5">
    <location>
        <begin position="1"/>
        <end position="349"/>
    </location>
</feature>
<comment type="function">
    <text evidence="5">Molecular chaperone. Has ATPase activity.</text>
</comment>
<dbReference type="EMBL" id="JADBFD010000009">
    <property type="protein sequence ID" value="MBE2887843.1"/>
    <property type="molecule type" value="Genomic_DNA"/>
</dbReference>
<evidence type="ECO:0000259" key="6">
    <source>
        <dbReference type="SMART" id="SM00387"/>
    </source>
</evidence>
<dbReference type="InterPro" id="IPR036890">
    <property type="entry name" value="HATPase_C_sf"/>
</dbReference>
<comment type="subunit">
    <text evidence="5">Homodimer.</text>
</comment>
<dbReference type="RefSeq" id="WP_192905389.1">
    <property type="nucleotide sequence ID" value="NZ_JADBFD010000009.1"/>
</dbReference>
<comment type="similarity">
    <text evidence="1 5">Belongs to the heat shock protein 90 family.</text>
</comment>
<proteinExistence type="inferred from homology"/>
<protein>
    <recommendedName>
        <fullName evidence="5">Chaperone protein HtpG</fullName>
    </recommendedName>
    <alternativeName>
        <fullName evidence="5">Heat shock protein HtpG</fullName>
    </alternativeName>
    <alternativeName>
        <fullName evidence="5">High temperature protein G</fullName>
    </alternativeName>
</protein>
<dbReference type="PIRSF" id="PIRSF002583">
    <property type="entry name" value="Hsp90"/>
    <property type="match status" value="1"/>
</dbReference>
<dbReference type="HAMAP" id="MF_00505">
    <property type="entry name" value="HSP90"/>
    <property type="match status" value="1"/>
</dbReference>
<dbReference type="PRINTS" id="PR00775">
    <property type="entry name" value="HEATSHOCK90"/>
</dbReference>
<reference evidence="7 8" key="1">
    <citation type="submission" date="2020-10" db="EMBL/GenBank/DDBJ databases">
        <title>Investigation of anaerobic biodegradation of phenanthrene by a sulfate-dependent Geobacter anodireducens strain PheS2.</title>
        <authorList>
            <person name="Zhang Z."/>
        </authorList>
    </citation>
    <scope>NUCLEOTIDE SEQUENCE [LARGE SCALE GENOMIC DNA]</scope>
    <source>
        <strain evidence="7 8">PheS2</strain>
    </source>
</reference>
<keyword evidence="5" id="KW-0346">Stress response</keyword>
<sequence>MSKTVKKFETEVQQLLDLVIHSLYSNKDIFLRELISNASDAIDKVLFESHQNAAVIEGEPEGKIKLIPDKEAGTITIRDNGVGMTLEEVEKNIGTIAHSGTKAFLANLKEQNVADHPELIGQFGVGFYASFMVADRVTLLTRRAGHDKAAGVRWESTGDGTYTVEECAKETRGTEITLHLKEEMKEYLDEWKIRSIVRKYSDYVQYPIVMDVTRTEVPKGVNGEEIEGAGTIEKTEEETLNSMKAIWTRSKSEVTEDEYEEFYKHVSHDFEKPLKTIHYSAEGTSEFKALLYLPAHKPFDLFMPERKKGVQLYVRRVFITDSCEQLIPDYLRFVKGVVDSSDLPLNVSREILQEDVQIKRIQKSLVGKILSTLSEMREKEADDYLAFYKEFGPVLKEGVHFDYANRDKLQELLLFESTATDAGSFVSLKEYQERMPEGQEEIYFITGTSRTALEQSPHLEIFRKKGYEVLFLTDPVDEWVVQGLPEYGGKKLKAVDRGDVIPATEEEKKEQEAKREEAAKQYGDLLSFVKEKLAERVKEVRLSNRLTDSACCLVADEHGLNANMERILRAMNQTVPESKRILELNPDHPIMQVMATLFGKDKSNPRLADYCDLLYDQALLTEGSPIADPLRFTRLVAELMVADGKAAAGE</sequence>
<dbReference type="NCBIfam" id="NF003555">
    <property type="entry name" value="PRK05218.1"/>
    <property type="match status" value="1"/>
</dbReference>
<evidence type="ECO:0000313" key="7">
    <source>
        <dbReference type="EMBL" id="MBE2887843.1"/>
    </source>
</evidence>